<reference evidence="1 2" key="1">
    <citation type="submission" date="2016-06" db="EMBL/GenBank/DDBJ databases">
        <authorList>
            <person name="Kjaerup R.B."/>
            <person name="Dalgaard T.S."/>
            <person name="Juul-Madsen H.R."/>
        </authorList>
    </citation>
    <scope>NUCLEOTIDE SEQUENCE [LARGE SCALE GENOMIC DNA]</scope>
    <source>
        <strain evidence="1 2">Pb300</strain>
    </source>
</reference>
<feature type="non-terminal residue" evidence="1">
    <location>
        <position position="1"/>
    </location>
</feature>
<name>A0A1D2J2P1_PARBR</name>
<gene>
    <name evidence="1" type="ORF">ACO22_08143</name>
</gene>
<dbReference type="AlphaFoldDB" id="A0A1D2J2P1"/>
<proteinExistence type="predicted"/>
<evidence type="ECO:0000313" key="2">
    <source>
        <dbReference type="Proteomes" id="UP000242814"/>
    </source>
</evidence>
<comment type="caution">
    <text evidence="1">The sequence shown here is derived from an EMBL/GenBank/DDBJ whole genome shotgun (WGS) entry which is preliminary data.</text>
</comment>
<dbReference type="EMBL" id="LZYO01001048">
    <property type="protein sequence ID" value="ODH12562.1"/>
    <property type="molecule type" value="Genomic_DNA"/>
</dbReference>
<organism evidence="1 2">
    <name type="scientific">Paracoccidioides brasiliensis</name>
    <dbReference type="NCBI Taxonomy" id="121759"/>
    <lineage>
        <taxon>Eukaryota</taxon>
        <taxon>Fungi</taxon>
        <taxon>Dikarya</taxon>
        <taxon>Ascomycota</taxon>
        <taxon>Pezizomycotina</taxon>
        <taxon>Eurotiomycetes</taxon>
        <taxon>Eurotiomycetidae</taxon>
        <taxon>Onygenales</taxon>
        <taxon>Ajellomycetaceae</taxon>
        <taxon>Paracoccidioides</taxon>
    </lineage>
</organism>
<protein>
    <submittedName>
        <fullName evidence="1">Uncharacterized protein</fullName>
    </submittedName>
</protein>
<accession>A0A1D2J2P1</accession>
<sequence>NAIAEYKILSEKIYNVNETDFAMRLCATTKVITSSEHYSWAKLLQPGNQKGVIVIESVNSSE</sequence>
<evidence type="ECO:0000313" key="1">
    <source>
        <dbReference type="EMBL" id="ODH12562.1"/>
    </source>
</evidence>
<dbReference type="Proteomes" id="UP000242814">
    <property type="component" value="Unassembled WGS sequence"/>
</dbReference>